<dbReference type="InterPro" id="IPR002893">
    <property type="entry name" value="Znf_MYND"/>
</dbReference>
<name>A0ABQ0GAC7_9PEZI</name>
<dbReference type="InterPro" id="IPR002156">
    <property type="entry name" value="RNaseH_domain"/>
</dbReference>
<evidence type="ECO:0000256" key="7">
    <source>
        <dbReference type="ARBA" id="ARBA00022771"/>
    </source>
</evidence>
<organism evidence="11 12">
    <name type="scientific">Madurella fahalii</name>
    <dbReference type="NCBI Taxonomy" id="1157608"/>
    <lineage>
        <taxon>Eukaryota</taxon>
        <taxon>Fungi</taxon>
        <taxon>Dikarya</taxon>
        <taxon>Ascomycota</taxon>
        <taxon>Pezizomycotina</taxon>
        <taxon>Sordariomycetes</taxon>
        <taxon>Sordariomycetidae</taxon>
        <taxon>Sordariales</taxon>
        <taxon>Sordariales incertae sedis</taxon>
        <taxon>Madurella</taxon>
    </lineage>
</organism>
<dbReference type="SUPFAM" id="SSF53098">
    <property type="entry name" value="Ribonuclease H-like"/>
    <property type="match status" value="1"/>
</dbReference>
<dbReference type="EMBL" id="BAAFSV010000002">
    <property type="protein sequence ID" value="GAB1314535.1"/>
    <property type="molecule type" value="Genomic_DNA"/>
</dbReference>
<dbReference type="PROSITE" id="PS50879">
    <property type="entry name" value="RNASE_H_1"/>
    <property type="match status" value="1"/>
</dbReference>
<accession>A0ABQ0GAC7</accession>
<keyword evidence="9" id="KW-0862">Zinc</keyword>
<dbReference type="Pfam" id="PF01753">
    <property type="entry name" value="zf-MYND"/>
    <property type="match status" value="1"/>
</dbReference>
<dbReference type="PANTHER" id="PTHR10642">
    <property type="entry name" value="RIBONUCLEASE H1"/>
    <property type="match status" value="1"/>
</dbReference>
<dbReference type="RefSeq" id="XP_070916266.1">
    <property type="nucleotide sequence ID" value="XM_071060165.1"/>
</dbReference>
<evidence type="ECO:0000313" key="11">
    <source>
        <dbReference type="EMBL" id="GAB1314535.1"/>
    </source>
</evidence>
<dbReference type="CDD" id="cd13934">
    <property type="entry name" value="RNase_H_Dikarya_like"/>
    <property type="match status" value="1"/>
</dbReference>
<evidence type="ECO:0000256" key="8">
    <source>
        <dbReference type="ARBA" id="ARBA00022801"/>
    </source>
</evidence>
<keyword evidence="5" id="KW-0479">Metal-binding</keyword>
<evidence type="ECO:0000256" key="6">
    <source>
        <dbReference type="ARBA" id="ARBA00022759"/>
    </source>
</evidence>
<keyword evidence="6" id="KW-0255">Endonuclease</keyword>
<comment type="catalytic activity">
    <reaction evidence="1">
        <text>Endonucleolytic cleavage to 5'-phosphomonoester.</text>
        <dbReference type="EC" id="3.1.26.4"/>
    </reaction>
</comment>
<evidence type="ECO:0000256" key="1">
    <source>
        <dbReference type="ARBA" id="ARBA00000077"/>
    </source>
</evidence>
<dbReference type="GeneID" id="98175488"/>
<evidence type="ECO:0000313" key="12">
    <source>
        <dbReference type="Proteomes" id="UP001628179"/>
    </source>
</evidence>
<evidence type="ECO:0000256" key="5">
    <source>
        <dbReference type="ARBA" id="ARBA00022723"/>
    </source>
</evidence>
<dbReference type="InterPro" id="IPR036397">
    <property type="entry name" value="RNaseH_sf"/>
</dbReference>
<keyword evidence="12" id="KW-1185">Reference proteome</keyword>
<gene>
    <name evidence="11" type="ORF">MFIFM68171_04745</name>
</gene>
<evidence type="ECO:0000259" key="10">
    <source>
        <dbReference type="PROSITE" id="PS50879"/>
    </source>
</evidence>
<evidence type="ECO:0000256" key="2">
    <source>
        <dbReference type="ARBA" id="ARBA00005300"/>
    </source>
</evidence>
<evidence type="ECO:0000256" key="3">
    <source>
        <dbReference type="ARBA" id="ARBA00012180"/>
    </source>
</evidence>
<dbReference type="Gene3D" id="3.30.420.10">
    <property type="entry name" value="Ribonuclease H-like superfamily/Ribonuclease H"/>
    <property type="match status" value="1"/>
</dbReference>
<proteinExistence type="inferred from homology"/>
<dbReference type="Gene3D" id="6.10.140.2220">
    <property type="match status" value="1"/>
</dbReference>
<dbReference type="Proteomes" id="UP001628179">
    <property type="component" value="Unassembled WGS sequence"/>
</dbReference>
<keyword evidence="4" id="KW-0540">Nuclease</keyword>
<dbReference type="Pfam" id="PF00075">
    <property type="entry name" value="RNase_H"/>
    <property type="match status" value="1"/>
</dbReference>
<comment type="similarity">
    <text evidence="2">Belongs to the RNase H family.</text>
</comment>
<dbReference type="SUPFAM" id="SSF144232">
    <property type="entry name" value="HIT/MYND zinc finger-like"/>
    <property type="match status" value="1"/>
</dbReference>
<evidence type="ECO:0000256" key="9">
    <source>
        <dbReference type="ARBA" id="ARBA00022833"/>
    </source>
</evidence>
<evidence type="ECO:0000256" key="4">
    <source>
        <dbReference type="ARBA" id="ARBA00022722"/>
    </source>
</evidence>
<protein>
    <recommendedName>
        <fullName evidence="3">ribonuclease H</fullName>
        <ecNumber evidence="3">3.1.26.4</ecNumber>
    </recommendedName>
</protein>
<dbReference type="PANTHER" id="PTHR10642:SF26">
    <property type="entry name" value="RIBONUCLEASE H1"/>
    <property type="match status" value="1"/>
</dbReference>
<keyword evidence="7" id="KW-0863">Zinc-finger</keyword>
<dbReference type="EC" id="3.1.26.4" evidence="3"/>
<feature type="domain" description="RNase H type-1" evidence="10">
    <location>
        <begin position="419"/>
        <end position="574"/>
    </location>
</feature>
<dbReference type="InterPro" id="IPR050092">
    <property type="entry name" value="RNase_H"/>
</dbReference>
<sequence length="663" mass="73587">MDSGSYDSYLDRNAILYGHGPQRCPICLSTSGLRVCGGCKFVSYCGTSHKSAHRAKHKSACDAIKKSREALEHEETALRAHPGHYFTLKDVFSTCVGSFWGIVGTRDYMMARFCAADALVKVATVTAVEKALEHFTDMLRLCRSDSMGVRNIIPGLLLRLGREQECYDFLKWWATVNDEDHYNGHYGWTDPTLPYLDIRDADVFEPIDNFCCVRLSHLVPLTLLKLRLLLDLEAYESASEFEFGFRDDMTPTEPDRPVGRLVRSKIRTFSHRMIATTVSALKDQYHRLCLHVNDANPHFWEALVDEAEETSVPSYYSIGSKEEATLVVHYCKRAWQERSYAISMIATDTSFVSVYDGPAAVTGAGNARSVNTQLEKRRGTGDAFPSKFKPPLPTSTPAELFPATDMGRGPNSRFVSSNDPKKVLVYADGACANNGHAKPQAGWAVVYGPVNAVSGRLEDKGPFGLPSVATSNRAELRAAIAVLRLCDWRGDGFDTIVIATDSAYVVDGAAGWAKGWFRNGWKTRIDGDVKNKDLWELLLGEVERWKDRGLRVALWRIPTEKNRDADGAAKEAAKKRTAEAEFRDVMVGSPQTTATATNSGTRPRTHILALCFEYESLFDDVYASLVSRITSKAKMERATTPEAALSMLNQESPPSVMLIVVEP</sequence>
<dbReference type="InterPro" id="IPR012337">
    <property type="entry name" value="RNaseH-like_sf"/>
</dbReference>
<comment type="caution">
    <text evidence="11">The sequence shown here is derived from an EMBL/GenBank/DDBJ whole genome shotgun (WGS) entry which is preliminary data.</text>
</comment>
<keyword evidence="8" id="KW-0378">Hydrolase</keyword>
<reference evidence="11 12" key="1">
    <citation type="submission" date="2024-09" db="EMBL/GenBank/DDBJ databases">
        <title>Itraconazole resistance in Madurella fahalii resulting from another homologue of gene encoding cytochrome P450 14-alpha sterol demethylase (CYP51).</title>
        <authorList>
            <person name="Yoshioka I."/>
            <person name="Fahal A.H."/>
            <person name="Kaneko S."/>
            <person name="Yaguchi T."/>
        </authorList>
    </citation>
    <scope>NUCLEOTIDE SEQUENCE [LARGE SCALE GENOMIC DNA]</scope>
    <source>
        <strain evidence="11 12">IFM 68171</strain>
    </source>
</reference>